<reference evidence="2" key="1">
    <citation type="journal article" date="2014" name="Int. J. Syst. Evol. Microbiol.">
        <title>Complete genome sequence of Corynebacterium casei LMG S-19264T (=DSM 44701T), isolated from a smear-ripened cheese.</title>
        <authorList>
            <consortium name="US DOE Joint Genome Institute (JGI-PGF)"/>
            <person name="Walter F."/>
            <person name="Albersmeier A."/>
            <person name="Kalinowski J."/>
            <person name="Ruckert C."/>
        </authorList>
    </citation>
    <scope>NUCLEOTIDE SEQUENCE</scope>
    <source>
        <strain evidence="2">CGMCC 1.15725</strain>
    </source>
</reference>
<organism evidence="2 3">
    <name type="scientific">Aliidongia dinghuensis</name>
    <dbReference type="NCBI Taxonomy" id="1867774"/>
    <lineage>
        <taxon>Bacteria</taxon>
        <taxon>Pseudomonadati</taxon>
        <taxon>Pseudomonadota</taxon>
        <taxon>Alphaproteobacteria</taxon>
        <taxon>Rhodospirillales</taxon>
        <taxon>Dongiaceae</taxon>
        <taxon>Aliidongia</taxon>
    </lineage>
</organism>
<comment type="caution">
    <text evidence="2">The sequence shown here is derived from an EMBL/GenBank/DDBJ whole genome shotgun (WGS) entry which is preliminary data.</text>
</comment>
<evidence type="ECO:0000313" key="3">
    <source>
        <dbReference type="Proteomes" id="UP000646365"/>
    </source>
</evidence>
<proteinExistence type="predicted"/>
<keyword evidence="1" id="KW-0812">Transmembrane</keyword>
<dbReference type="Proteomes" id="UP000646365">
    <property type="component" value="Unassembled WGS sequence"/>
</dbReference>
<keyword evidence="3" id="KW-1185">Reference proteome</keyword>
<dbReference type="AlphaFoldDB" id="A0A8J2YT76"/>
<dbReference type="EMBL" id="BMJQ01000006">
    <property type="protein sequence ID" value="GGF18355.1"/>
    <property type="molecule type" value="Genomic_DNA"/>
</dbReference>
<evidence type="ECO:0000313" key="2">
    <source>
        <dbReference type="EMBL" id="GGF18355.1"/>
    </source>
</evidence>
<keyword evidence="1" id="KW-1133">Transmembrane helix</keyword>
<accession>A0A8J2YT76</accession>
<sequence length="44" mass="4802">MAQELNMRGIGGLIWLMVLVMGVVLIAAARGIGERALAPLRRKR</sequence>
<reference evidence="2" key="2">
    <citation type="submission" date="2020-09" db="EMBL/GenBank/DDBJ databases">
        <authorList>
            <person name="Sun Q."/>
            <person name="Zhou Y."/>
        </authorList>
    </citation>
    <scope>NUCLEOTIDE SEQUENCE</scope>
    <source>
        <strain evidence="2">CGMCC 1.15725</strain>
    </source>
</reference>
<protein>
    <submittedName>
        <fullName evidence="2">Uncharacterized protein</fullName>
    </submittedName>
</protein>
<name>A0A8J2YT76_9PROT</name>
<gene>
    <name evidence="2" type="ORF">GCM10011611_25300</name>
</gene>
<feature type="transmembrane region" description="Helical" evidence="1">
    <location>
        <begin position="12"/>
        <end position="33"/>
    </location>
</feature>
<evidence type="ECO:0000256" key="1">
    <source>
        <dbReference type="SAM" id="Phobius"/>
    </source>
</evidence>
<keyword evidence="1" id="KW-0472">Membrane</keyword>